<protein>
    <recommendedName>
        <fullName evidence="2">Arrestin C-terminal-like domain-containing protein</fullName>
    </recommendedName>
</protein>
<dbReference type="GO" id="GO:0005829">
    <property type="term" value="C:cytosol"/>
    <property type="evidence" value="ECO:0007669"/>
    <property type="project" value="TreeGrafter"/>
</dbReference>
<sequence length="1186" mass="127037">MSSQQPLFQISVLHSPLQFDPALWECFNAEPRNSNIIYAHAAKLFAKLLNTGSAPASAPPVDVWIVCWRQGPFPVIEFVLSCTTGPLGAYPVFIYTPLPSQYLDIDFVQPRIYSIINTLRNYVAPERVFSVFALDPVADAFAAVWTATTNISLATPPVYYHATFMYCDRTTFQAGAQNGAARTSGIRGQDVPSCGELEALSQEESPTPPSDSGFSRHDSLFSFGASSARNAAELKSFLGSSNSRLKPGATVLPLHASAEDKNTAAAHTVSLEQAKARARVEVDIVLENDCCVEGGYLRGSVKLRVRKRQKKEAHILLADGKLRVIGFESIPGEADRHAFYQRASSLCSVTDAYSRIYDSPADSEGFSRAMEGVHVLPFAMQLSADAQLGSPKGSPCLQNGVSIRYIAMVSVKVKDSKTGQRSIAHFYRDCQIWPLLDPAVVLANASRPIHASTAGSLSVIGAGKKVKLTAMLPRMTWLAGQRCYVHLSVTNETKKTVKTIKLALVRTTTVFKPRPALNSGNGESVDPGVCQTATTHKVIAESILERCQGVAKGHASVQGWWTGVPAGQDTQFAHYISINPDALSVTRSRFIEVEYSIQVSLSAGTLTSVIQVTLPIRVVNFLSLDPLPSAPLISIDGSYARLVSREEAGEKESTCLDRVAPEKAGQFWETPFVADETAPVSAGSTLYSNRDIFRGRTADHVRNAKGGTDDNVCAEGVASGTPSPALHVTNPDLSTRGPFFEAGQGSELAYTSISDTSLYSAASFASASDVRTSPLEQSDHPLAAPLPLGNLELPDEADLGDEVDAILQSISPESTPHAASLKPLTLDEHPVDSYRYGDLAHISTASDGATPPSSPDPASTTPAPLRSSDPHRRTVNTRRSRSNPVPEDAFLQREVGGADPAFLSGLARLRTEADPVTDHASRPVRPERSPLRTRTGTWGPRGIGSSADRGGMTSFERRVQEKKLALLDAHTRGSSPQSGHIREPAQCDAADTYRDIEDDCEDTPRLGSTCAAREAPSRGAAASNELRDAVDPSGSRIRTSRLLPLPPPRLSSMGSFAAGTGQDGCDVPASVSAFDSLRIARSRSRGELPTGASFIAEQYSGHPPPLVASTSSSSSSEQPAPAPQCYGQQADDDHTVVPSISGRDFYHRPTEGLRSTGSSDSSIVKGRIAAFEERLKFSHDIGAAYT</sequence>
<dbReference type="InterPro" id="IPR014752">
    <property type="entry name" value="Arrestin-like_C"/>
</dbReference>
<feature type="compositionally biased region" description="Low complexity" evidence="1">
    <location>
        <begin position="1107"/>
        <end position="1119"/>
    </location>
</feature>
<dbReference type="STRING" id="154538.A0A1M2W7G4"/>
<evidence type="ECO:0000256" key="1">
    <source>
        <dbReference type="SAM" id="MobiDB-lite"/>
    </source>
</evidence>
<evidence type="ECO:0000313" key="3">
    <source>
        <dbReference type="EMBL" id="OJT15797.1"/>
    </source>
</evidence>
<feature type="compositionally biased region" description="Low complexity" evidence="1">
    <location>
        <begin position="843"/>
        <end position="864"/>
    </location>
</feature>
<feature type="compositionally biased region" description="Low complexity" evidence="1">
    <location>
        <begin position="1011"/>
        <end position="1023"/>
    </location>
</feature>
<proteinExistence type="predicted"/>
<gene>
    <name evidence="3" type="ORF">TRAPUB_3903</name>
</gene>
<dbReference type="GO" id="GO:0030674">
    <property type="term" value="F:protein-macromolecule adaptor activity"/>
    <property type="evidence" value="ECO:0007669"/>
    <property type="project" value="TreeGrafter"/>
</dbReference>
<reference evidence="3 4" key="1">
    <citation type="submission" date="2016-10" db="EMBL/GenBank/DDBJ databases">
        <title>Genome sequence of the basidiomycete white-rot fungus Trametes pubescens.</title>
        <authorList>
            <person name="Makela M.R."/>
            <person name="Granchi Z."/>
            <person name="Peng M."/>
            <person name="De Vries R.P."/>
            <person name="Grigoriev I."/>
            <person name="Riley R."/>
            <person name="Hilden K."/>
        </authorList>
    </citation>
    <scope>NUCLEOTIDE SEQUENCE [LARGE SCALE GENOMIC DNA]</scope>
    <source>
        <strain evidence="3 4">FBCC735</strain>
    </source>
</reference>
<dbReference type="EMBL" id="MNAD01000133">
    <property type="protein sequence ID" value="OJT15797.1"/>
    <property type="molecule type" value="Genomic_DNA"/>
</dbReference>
<dbReference type="InterPro" id="IPR050357">
    <property type="entry name" value="Arrestin_domain-protein"/>
</dbReference>
<feature type="region of interest" description="Disordered" evidence="1">
    <location>
        <begin position="775"/>
        <end position="795"/>
    </location>
</feature>
<dbReference type="SUPFAM" id="SSF81296">
    <property type="entry name" value="E set domains"/>
    <property type="match status" value="1"/>
</dbReference>
<dbReference type="SMART" id="SM01017">
    <property type="entry name" value="Arrestin_C"/>
    <property type="match status" value="1"/>
</dbReference>
<feature type="region of interest" description="Disordered" evidence="1">
    <location>
        <begin position="913"/>
        <end position="953"/>
    </location>
</feature>
<accession>A0A1M2W7G4</accession>
<dbReference type="Pfam" id="PF02752">
    <property type="entry name" value="Arrestin_C"/>
    <property type="match status" value="1"/>
</dbReference>
<evidence type="ECO:0000313" key="4">
    <source>
        <dbReference type="Proteomes" id="UP000184267"/>
    </source>
</evidence>
<feature type="region of interest" description="Disordered" evidence="1">
    <location>
        <begin position="1096"/>
        <end position="1160"/>
    </location>
</feature>
<feature type="region of interest" description="Disordered" evidence="1">
    <location>
        <begin position="843"/>
        <end position="893"/>
    </location>
</feature>
<dbReference type="Proteomes" id="UP000184267">
    <property type="component" value="Unassembled WGS sequence"/>
</dbReference>
<dbReference type="AlphaFoldDB" id="A0A1M2W7G4"/>
<dbReference type="InterPro" id="IPR014756">
    <property type="entry name" value="Ig_E-set"/>
</dbReference>
<dbReference type="Gene3D" id="2.60.40.640">
    <property type="match status" value="1"/>
</dbReference>
<name>A0A1M2W7G4_TRAPU</name>
<feature type="region of interest" description="Disordered" evidence="1">
    <location>
        <begin position="1011"/>
        <end position="1048"/>
    </location>
</feature>
<dbReference type="PANTHER" id="PTHR11188:SF17">
    <property type="entry name" value="FI21816P1"/>
    <property type="match status" value="1"/>
</dbReference>
<organism evidence="3 4">
    <name type="scientific">Trametes pubescens</name>
    <name type="common">White-rot fungus</name>
    <dbReference type="NCBI Taxonomy" id="154538"/>
    <lineage>
        <taxon>Eukaryota</taxon>
        <taxon>Fungi</taxon>
        <taxon>Dikarya</taxon>
        <taxon>Basidiomycota</taxon>
        <taxon>Agaricomycotina</taxon>
        <taxon>Agaricomycetes</taxon>
        <taxon>Polyporales</taxon>
        <taxon>Polyporaceae</taxon>
        <taxon>Trametes</taxon>
    </lineage>
</organism>
<feature type="compositionally biased region" description="Basic and acidic residues" evidence="1">
    <location>
        <begin position="913"/>
        <end position="930"/>
    </location>
</feature>
<keyword evidence="4" id="KW-1185">Reference proteome</keyword>
<dbReference type="InterPro" id="IPR011022">
    <property type="entry name" value="Arrestin_C-like"/>
</dbReference>
<dbReference type="OrthoDB" id="298939at2759"/>
<evidence type="ECO:0000259" key="2">
    <source>
        <dbReference type="SMART" id="SM01017"/>
    </source>
</evidence>
<feature type="domain" description="Arrestin C-terminal-like" evidence="2">
    <location>
        <begin position="462"/>
        <end position="621"/>
    </location>
</feature>
<dbReference type="GO" id="GO:0005886">
    <property type="term" value="C:plasma membrane"/>
    <property type="evidence" value="ECO:0007669"/>
    <property type="project" value="TreeGrafter"/>
</dbReference>
<dbReference type="PANTHER" id="PTHR11188">
    <property type="entry name" value="ARRESTIN DOMAIN CONTAINING PROTEIN"/>
    <property type="match status" value="1"/>
</dbReference>
<dbReference type="GO" id="GO:0070086">
    <property type="term" value="P:ubiquitin-dependent endocytosis"/>
    <property type="evidence" value="ECO:0007669"/>
    <property type="project" value="TreeGrafter"/>
</dbReference>
<dbReference type="GO" id="GO:0031625">
    <property type="term" value="F:ubiquitin protein ligase binding"/>
    <property type="evidence" value="ECO:0007669"/>
    <property type="project" value="TreeGrafter"/>
</dbReference>
<comment type="caution">
    <text evidence="3">The sequence shown here is derived from an EMBL/GenBank/DDBJ whole genome shotgun (WGS) entry which is preliminary data.</text>
</comment>